<protein>
    <submittedName>
        <fullName evidence="2">Uncharacterized protein</fullName>
    </submittedName>
</protein>
<dbReference type="OrthoDB" id="8586801at2"/>
<gene>
    <name evidence="2" type="ORF">SAMN02745857_02439</name>
</gene>
<evidence type="ECO:0000313" key="2">
    <source>
        <dbReference type="EMBL" id="SMC26279.1"/>
    </source>
</evidence>
<evidence type="ECO:0000313" key="3">
    <source>
        <dbReference type="Proteomes" id="UP000192761"/>
    </source>
</evidence>
<accession>A0A1W1XQM7</accession>
<reference evidence="2 3" key="1">
    <citation type="submission" date="2017-04" db="EMBL/GenBank/DDBJ databases">
        <authorList>
            <person name="Afonso C.L."/>
            <person name="Miller P.J."/>
            <person name="Scott M.A."/>
            <person name="Spackman E."/>
            <person name="Goraichik I."/>
            <person name="Dimitrov K.M."/>
            <person name="Suarez D.L."/>
            <person name="Swayne D.E."/>
        </authorList>
    </citation>
    <scope>NUCLEOTIDE SEQUENCE [LARGE SCALE GENOMIC DNA]</scope>
    <source>
        <strain evidence="2 3">DSM 23236</strain>
    </source>
</reference>
<dbReference type="STRING" id="1121001.SAMN02745857_02439"/>
<proteinExistence type="predicted"/>
<name>A0A1W1XQM7_9NEIS</name>
<keyword evidence="1" id="KW-0732">Signal</keyword>
<dbReference type="EMBL" id="FWXD01000013">
    <property type="protein sequence ID" value="SMC26279.1"/>
    <property type="molecule type" value="Genomic_DNA"/>
</dbReference>
<feature type="chain" id="PRO_5012325600" evidence="1">
    <location>
        <begin position="18"/>
        <end position="200"/>
    </location>
</feature>
<dbReference type="RefSeq" id="WP_084091077.1">
    <property type="nucleotide sequence ID" value="NZ_FWXD01000013.1"/>
</dbReference>
<keyword evidence="3" id="KW-1185">Reference proteome</keyword>
<evidence type="ECO:0000256" key="1">
    <source>
        <dbReference type="SAM" id="SignalP"/>
    </source>
</evidence>
<dbReference type="AlphaFoldDB" id="A0A1W1XQM7"/>
<sequence length="200" mass="20996">MRHLLLCLLFATPLAWADGLVLSSANTAPALAPLQTLPAQQSVTVSIGKLLVADLQGNRWLKFGPGCSASLAQSGCAASQPLPANLRAVLTRLPETLAAIAAFDDSLPSRTISPLLTRAAQQGAQLRKTLGDEAALLYLLDAQVRLQDGQGVQQSLNQLALLWPDNKQIGALLAHVRRLGLAVAAPPVGAQVVVKPLELQ</sequence>
<dbReference type="Proteomes" id="UP000192761">
    <property type="component" value="Unassembled WGS sequence"/>
</dbReference>
<organism evidence="2 3">
    <name type="scientific">Andreprevotia lacus DSM 23236</name>
    <dbReference type="NCBI Taxonomy" id="1121001"/>
    <lineage>
        <taxon>Bacteria</taxon>
        <taxon>Pseudomonadati</taxon>
        <taxon>Pseudomonadota</taxon>
        <taxon>Betaproteobacteria</taxon>
        <taxon>Neisseriales</taxon>
        <taxon>Chitinibacteraceae</taxon>
        <taxon>Andreprevotia</taxon>
    </lineage>
</organism>
<feature type="signal peptide" evidence="1">
    <location>
        <begin position="1"/>
        <end position="17"/>
    </location>
</feature>